<dbReference type="PROSITE" id="PS51257">
    <property type="entry name" value="PROKAR_LIPOPROTEIN"/>
    <property type="match status" value="1"/>
</dbReference>
<evidence type="ECO:0000256" key="1">
    <source>
        <dbReference type="SAM" id="SignalP"/>
    </source>
</evidence>
<keyword evidence="1" id="KW-0732">Signal</keyword>
<feature type="signal peptide" evidence="1">
    <location>
        <begin position="1"/>
        <end position="22"/>
    </location>
</feature>
<dbReference type="Proteomes" id="UP000223296">
    <property type="component" value="Unassembled WGS sequence"/>
</dbReference>
<gene>
    <name evidence="2" type="ORF">N776_04785</name>
</gene>
<comment type="caution">
    <text evidence="2">The sequence shown here is derived from an EMBL/GenBank/DDBJ whole genome shotgun (WGS) entry which is preliminary data.</text>
</comment>
<organism evidence="2 3">
    <name type="scientific">Neisseria gonorrhoeae 3502</name>
    <dbReference type="NCBI Taxonomy" id="1193404"/>
    <lineage>
        <taxon>Bacteria</taxon>
        <taxon>Pseudomonadati</taxon>
        <taxon>Pseudomonadota</taxon>
        <taxon>Betaproteobacteria</taxon>
        <taxon>Neisseriales</taxon>
        <taxon>Neisseriaceae</taxon>
        <taxon>Neisseria</taxon>
    </lineage>
</organism>
<dbReference type="EMBL" id="AVBE01000002">
    <property type="protein sequence ID" value="PHJ34816.1"/>
    <property type="molecule type" value="Genomic_DNA"/>
</dbReference>
<dbReference type="RefSeq" id="WP_003688538.1">
    <property type="nucleotide sequence ID" value="NZ_AVBE01000002.1"/>
</dbReference>
<accession>A0AA44U7H8</accession>
<evidence type="ECO:0000313" key="3">
    <source>
        <dbReference type="Proteomes" id="UP000223296"/>
    </source>
</evidence>
<proteinExistence type="predicted"/>
<evidence type="ECO:0000313" key="2">
    <source>
        <dbReference type="EMBL" id="PHJ34816.1"/>
    </source>
</evidence>
<dbReference type="AlphaFoldDB" id="A0AA44U7H8"/>
<dbReference type="GeneID" id="66753192"/>
<sequence>MKMKKLILLSVAAMLVTACTYADRRFVTQESAAEIQAKSRAIQISERAERAEYRKERREEMMDAARAIKKANENSPNIYFIR</sequence>
<evidence type="ECO:0008006" key="4">
    <source>
        <dbReference type="Google" id="ProtNLM"/>
    </source>
</evidence>
<reference evidence="2 3" key="1">
    <citation type="submission" date="2013-08" db="EMBL/GenBank/DDBJ databases">
        <authorList>
            <person name="Trees D."/>
        </authorList>
    </citation>
    <scope>NUCLEOTIDE SEQUENCE [LARGE SCALE GENOMIC DNA]</scope>
    <source>
        <strain evidence="2 3">3502</strain>
    </source>
</reference>
<protein>
    <recommendedName>
        <fullName evidence="4">Lipoprotein</fullName>
    </recommendedName>
</protein>
<name>A0AA44U7H8_NEIGO</name>
<feature type="chain" id="PRO_5041450293" description="Lipoprotein" evidence="1">
    <location>
        <begin position="23"/>
        <end position="82"/>
    </location>
</feature>